<accession>A0ABV9JIX9</accession>
<comment type="similarity">
    <text evidence="1">In the C-terminal section; belongs to the class-I pyridoxal-phosphate-dependent aminotransferase family.</text>
</comment>
<dbReference type="SUPFAM" id="SSF46785">
    <property type="entry name" value="Winged helix' DNA-binding domain"/>
    <property type="match status" value="1"/>
</dbReference>
<dbReference type="Pfam" id="PF00155">
    <property type="entry name" value="Aminotran_1_2"/>
    <property type="match status" value="1"/>
</dbReference>
<keyword evidence="3" id="KW-0805">Transcription regulation</keyword>
<dbReference type="InterPro" id="IPR015422">
    <property type="entry name" value="PyrdxlP-dep_Trfase_small"/>
</dbReference>
<evidence type="ECO:0000313" key="7">
    <source>
        <dbReference type="EMBL" id="MFC4654408.1"/>
    </source>
</evidence>
<dbReference type="InterPro" id="IPR000524">
    <property type="entry name" value="Tscrpt_reg_HTH_GntR"/>
</dbReference>
<dbReference type="InterPro" id="IPR036390">
    <property type="entry name" value="WH_DNA-bd_sf"/>
</dbReference>
<evidence type="ECO:0000313" key="8">
    <source>
        <dbReference type="Proteomes" id="UP001595962"/>
    </source>
</evidence>
<dbReference type="RefSeq" id="WP_377332293.1">
    <property type="nucleotide sequence ID" value="NZ_JBHSGB010000005.1"/>
</dbReference>
<evidence type="ECO:0000256" key="3">
    <source>
        <dbReference type="ARBA" id="ARBA00023015"/>
    </source>
</evidence>
<evidence type="ECO:0000256" key="4">
    <source>
        <dbReference type="ARBA" id="ARBA00023125"/>
    </source>
</evidence>
<dbReference type="PANTHER" id="PTHR46577">
    <property type="entry name" value="HTH-TYPE TRANSCRIPTIONAL REGULATORY PROTEIN GABR"/>
    <property type="match status" value="1"/>
</dbReference>
<organism evidence="7 8">
    <name type="scientific">Rheinheimera marina</name>
    <dbReference type="NCBI Taxonomy" id="1774958"/>
    <lineage>
        <taxon>Bacteria</taxon>
        <taxon>Pseudomonadati</taxon>
        <taxon>Pseudomonadota</taxon>
        <taxon>Gammaproteobacteria</taxon>
        <taxon>Chromatiales</taxon>
        <taxon>Chromatiaceae</taxon>
        <taxon>Rheinheimera</taxon>
    </lineage>
</organism>
<gene>
    <name evidence="7" type="ORF">ACFO3I_05120</name>
</gene>
<dbReference type="InterPro" id="IPR051446">
    <property type="entry name" value="HTH_trans_reg/aminotransferase"/>
</dbReference>
<name>A0ABV9JIX9_9GAMM</name>
<feature type="domain" description="HTH gntR-type" evidence="6">
    <location>
        <begin position="16"/>
        <end position="84"/>
    </location>
</feature>
<comment type="caution">
    <text evidence="7">The sequence shown here is derived from an EMBL/GenBank/DDBJ whole genome shotgun (WGS) entry which is preliminary data.</text>
</comment>
<keyword evidence="4" id="KW-0238">DNA-binding</keyword>
<dbReference type="SUPFAM" id="SSF53383">
    <property type="entry name" value="PLP-dependent transferases"/>
    <property type="match status" value="1"/>
</dbReference>
<dbReference type="InterPro" id="IPR004839">
    <property type="entry name" value="Aminotransferase_I/II_large"/>
</dbReference>
<dbReference type="CDD" id="cd00609">
    <property type="entry name" value="AAT_like"/>
    <property type="match status" value="1"/>
</dbReference>
<dbReference type="Gene3D" id="3.90.1150.10">
    <property type="entry name" value="Aspartate Aminotransferase, domain 1"/>
    <property type="match status" value="1"/>
</dbReference>
<dbReference type="Pfam" id="PF00392">
    <property type="entry name" value="GntR"/>
    <property type="match status" value="1"/>
</dbReference>
<dbReference type="EMBL" id="JBHSGB010000005">
    <property type="protein sequence ID" value="MFC4654408.1"/>
    <property type="molecule type" value="Genomic_DNA"/>
</dbReference>
<evidence type="ECO:0000256" key="5">
    <source>
        <dbReference type="ARBA" id="ARBA00023163"/>
    </source>
</evidence>
<dbReference type="Gene3D" id="3.40.640.10">
    <property type="entry name" value="Type I PLP-dependent aspartate aminotransferase-like (Major domain)"/>
    <property type="match status" value="1"/>
</dbReference>
<keyword evidence="5" id="KW-0804">Transcription</keyword>
<dbReference type="PANTHER" id="PTHR46577:SF2">
    <property type="entry name" value="TRANSCRIPTIONAL REGULATORY PROTEIN"/>
    <property type="match status" value="1"/>
</dbReference>
<dbReference type="Gene3D" id="1.10.10.10">
    <property type="entry name" value="Winged helix-like DNA-binding domain superfamily/Winged helix DNA-binding domain"/>
    <property type="match status" value="1"/>
</dbReference>
<dbReference type="SMART" id="SM00345">
    <property type="entry name" value="HTH_GNTR"/>
    <property type="match status" value="1"/>
</dbReference>
<dbReference type="InterPro" id="IPR036388">
    <property type="entry name" value="WH-like_DNA-bd_sf"/>
</dbReference>
<dbReference type="InterPro" id="IPR015421">
    <property type="entry name" value="PyrdxlP-dep_Trfase_major"/>
</dbReference>
<proteinExistence type="inferred from homology"/>
<dbReference type="Proteomes" id="UP001595962">
    <property type="component" value="Unassembled WGS sequence"/>
</dbReference>
<keyword evidence="7" id="KW-0808">Transferase</keyword>
<reference evidence="8" key="1">
    <citation type="journal article" date="2019" name="Int. J. Syst. Evol. Microbiol.">
        <title>The Global Catalogue of Microorganisms (GCM) 10K type strain sequencing project: providing services to taxonomists for standard genome sequencing and annotation.</title>
        <authorList>
            <consortium name="The Broad Institute Genomics Platform"/>
            <consortium name="The Broad Institute Genome Sequencing Center for Infectious Disease"/>
            <person name="Wu L."/>
            <person name="Ma J."/>
        </authorList>
    </citation>
    <scope>NUCLEOTIDE SEQUENCE [LARGE SCALE GENOMIC DNA]</scope>
    <source>
        <strain evidence="8">DT28</strain>
    </source>
</reference>
<dbReference type="GO" id="GO:0008483">
    <property type="term" value="F:transaminase activity"/>
    <property type="evidence" value="ECO:0007669"/>
    <property type="project" value="UniProtKB-KW"/>
</dbReference>
<protein>
    <submittedName>
        <fullName evidence="7">PLP-dependent aminotransferase family protein</fullName>
    </submittedName>
</protein>
<keyword evidence="8" id="KW-1185">Reference proteome</keyword>
<dbReference type="InterPro" id="IPR015424">
    <property type="entry name" value="PyrdxlP-dep_Trfase"/>
</dbReference>
<keyword evidence="2" id="KW-0663">Pyridoxal phosphate</keyword>
<evidence type="ECO:0000256" key="1">
    <source>
        <dbReference type="ARBA" id="ARBA00005384"/>
    </source>
</evidence>
<evidence type="ECO:0000259" key="6">
    <source>
        <dbReference type="PROSITE" id="PS50949"/>
    </source>
</evidence>
<dbReference type="CDD" id="cd07377">
    <property type="entry name" value="WHTH_GntR"/>
    <property type="match status" value="1"/>
</dbReference>
<keyword evidence="7" id="KW-0032">Aminotransferase</keyword>
<dbReference type="PROSITE" id="PS50949">
    <property type="entry name" value="HTH_GNTR"/>
    <property type="match status" value="1"/>
</dbReference>
<sequence length="483" mass="53724">MTITLLQWQLDKSARQSFVEQLFVQAKTAIETGRWAAGERLPSIRSLATELGVSKFTVSDLYDRLGAAGLVQAQVGRGVYVRAPRLISLQLEAEHQQSEHASDVLLMRQTLQRESDWLKVSAGWLGPDWLPDTLIRQGLRELARQGQTLTDYGPAQGYFPLRQQLTDRLKAFGMELSPAQLLLTHSASHALDLLLRQLLRPGDAVLVDDPGFYNFFALLKLHQAVVLPVPRTQDGPDLSVLEQQLQQFRPRLYLTNSMLSNPSGASVKSHRAYQVLQLLKQHQVLLIEDDIYADFESTPGPRYASLTGLVDSVYLGSLSKTLSADLRVGFIAAAPSLIASLTDLKLITGMSTSAGIERLMYLALTGGGYKRHLEQLRRRLSEARAKVQHELLALGCSLPLQPDGGFLIWVRLPTGISSALLAERLAMHQVILAPGRQFSSQPDADQFTRLNVTQCLNSEFWALLGKELRRLALDQQNAHENRL</sequence>
<evidence type="ECO:0000256" key="2">
    <source>
        <dbReference type="ARBA" id="ARBA00022898"/>
    </source>
</evidence>